<accession>A0A8J7GA10</accession>
<comment type="catalytic activity">
    <reaction evidence="1 7">
        <text>2-C-methyl-D-erythritol 4-phosphate + CTP + H(+) = 4-CDP-2-C-methyl-D-erythritol + diphosphate</text>
        <dbReference type="Rhea" id="RHEA:13429"/>
        <dbReference type="ChEBI" id="CHEBI:15378"/>
        <dbReference type="ChEBI" id="CHEBI:33019"/>
        <dbReference type="ChEBI" id="CHEBI:37563"/>
        <dbReference type="ChEBI" id="CHEBI:57823"/>
        <dbReference type="ChEBI" id="CHEBI:58262"/>
        <dbReference type="EC" id="2.7.7.60"/>
    </reaction>
</comment>
<feature type="site" description="Transition state stabilizer" evidence="7">
    <location>
        <position position="22"/>
    </location>
</feature>
<dbReference type="GO" id="GO:0019288">
    <property type="term" value="P:isopentenyl diphosphate biosynthetic process, methylerythritol 4-phosphate pathway"/>
    <property type="evidence" value="ECO:0007669"/>
    <property type="project" value="UniProtKB-UniRule"/>
</dbReference>
<dbReference type="EMBL" id="JADKPV010000002">
    <property type="protein sequence ID" value="MBF4500939.1"/>
    <property type="molecule type" value="Genomic_DNA"/>
</dbReference>
<evidence type="ECO:0000256" key="2">
    <source>
        <dbReference type="ARBA" id="ARBA00004787"/>
    </source>
</evidence>
<dbReference type="InterPro" id="IPR029044">
    <property type="entry name" value="Nucleotide-diphossugar_trans"/>
</dbReference>
<keyword evidence="4 7" id="KW-0808">Transferase</keyword>
<keyword evidence="5 7" id="KW-0548">Nucleotidyltransferase</keyword>
<dbReference type="SUPFAM" id="SSF53448">
    <property type="entry name" value="Nucleotide-diphospho-sugar transferases"/>
    <property type="match status" value="1"/>
</dbReference>
<evidence type="ECO:0000313" key="9">
    <source>
        <dbReference type="Proteomes" id="UP000622653"/>
    </source>
</evidence>
<dbReference type="FunFam" id="3.90.550.10:FF:000003">
    <property type="entry name" value="2-C-methyl-D-erythritol 4-phosphate cytidylyltransferase"/>
    <property type="match status" value="1"/>
</dbReference>
<evidence type="ECO:0000256" key="1">
    <source>
        <dbReference type="ARBA" id="ARBA00001282"/>
    </source>
</evidence>
<evidence type="ECO:0000256" key="6">
    <source>
        <dbReference type="ARBA" id="ARBA00023229"/>
    </source>
</evidence>
<evidence type="ECO:0000256" key="3">
    <source>
        <dbReference type="ARBA" id="ARBA00009789"/>
    </source>
</evidence>
<dbReference type="AlphaFoldDB" id="A0A8J7GA10"/>
<dbReference type="GO" id="GO:0050518">
    <property type="term" value="F:2-C-methyl-D-erythritol 4-phosphate cytidylyltransferase activity"/>
    <property type="evidence" value="ECO:0007669"/>
    <property type="project" value="UniProtKB-UniRule"/>
</dbReference>
<comment type="function">
    <text evidence="7">Catalyzes the formation of 4-diphosphocytidyl-2-C-methyl-D-erythritol from CTP and 2-C-methyl-D-erythritol 4-phosphate (MEP).</text>
</comment>
<feature type="site" description="Positions MEP for the nucleophilic attack" evidence="7">
    <location>
        <position position="154"/>
    </location>
</feature>
<name>A0A8J7GA10_9BACL</name>
<evidence type="ECO:0000313" key="8">
    <source>
        <dbReference type="EMBL" id="MBF4500939.1"/>
    </source>
</evidence>
<dbReference type="InterPro" id="IPR001228">
    <property type="entry name" value="IspD"/>
</dbReference>
<dbReference type="Proteomes" id="UP000622653">
    <property type="component" value="Unassembled WGS sequence"/>
</dbReference>
<keyword evidence="9" id="KW-1185">Reference proteome</keyword>
<feature type="site" description="Positions MEP for the nucleophilic attack" evidence="7">
    <location>
        <position position="210"/>
    </location>
</feature>
<dbReference type="HAMAP" id="MF_00108">
    <property type="entry name" value="IspD"/>
    <property type="match status" value="1"/>
</dbReference>
<evidence type="ECO:0000256" key="4">
    <source>
        <dbReference type="ARBA" id="ARBA00022679"/>
    </source>
</evidence>
<dbReference type="PANTHER" id="PTHR32125">
    <property type="entry name" value="2-C-METHYL-D-ERYTHRITOL 4-PHOSPHATE CYTIDYLYLTRANSFERASE, CHLOROPLASTIC"/>
    <property type="match status" value="1"/>
</dbReference>
<evidence type="ECO:0000256" key="5">
    <source>
        <dbReference type="ARBA" id="ARBA00022695"/>
    </source>
</evidence>
<dbReference type="PROSITE" id="PS01295">
    <property type="entry name" value="ISPD"/>
    <property type="match status" value="1"/>
</dbReference>
<dbReference type="Gene3D" id="3.90.550.10">
    <property type="entry name" value="Spore Coat Polysaccharide Biosynthesis Protein SpsA, Chain A"/>
    <property type="match status" value="1"/>
</dbReference>
<dbReference type="UniPathway" id="UPA00056">
    <property type="reaction ID" value="UER00093"/>
</dbReference>
<dbReference type="InterPro" id="IPR034683">
    <property type="entry name" value="IspD/TarI"/>
</dbReference>
<dbReference type="NCBIfam" id="TIGR00453">
    <property type="entry name" value="ispD"/>
    <property type="match status" value="1"/>
</dbReference>
<feature type="site" description="Transition state stabilizer" evidence="7">
    <location>
        <position position="15"/>
    </location>
</feature>
<keyword evidence="6 7" id="KW-0414">Isoprene biosynthesis</keyword>
<dbReference type="PANTHER" id="PTHR32125:SF4">
    <property type="entry name" value="2-C-METHYL-D-ERYTHRITOL 4-PHOSPHATE CYTIDYLYLTRANSFERASE, CHLOROPLASTIC"/>
    <property type="match status" value="1"/>
</dbReference>
<gene>
    <name evidence="7 8" type="primary">ispD</name>
    <name evidence="8" type="ORF">IRY55_06120</name>
</gene>
<comment type="similarity">
    <text evidence="3 7">Belongs to the IspD/TarI cytidylyltransferase family. IspD subfamily.</text>
</comment>
<dbReference type="CDD" id="cd02516">
    <property type="entry name" value="CDP-ME_synthetase"/>
    <property type="match status" value="1"/>
</dbReference>
<dbReference type="Pfam" id="PF01128">
    <property type="entry name" value="IspD"/>
    <property type="match status" value="1"/>
</dbReference>
<organism evidence="8 9">
    <name type="scientific">Savagea serpentis</name>
    <dbReference type="NCBI Taxonomy" id="2785297"/>
    <lineage>
        <taxon>Bacteria</taxon>
        <taxon>Bacillati</taxon>
        <taxon>Bacillota</taxon>
        <taxon>Bacilli</taxon>
        <taxon>Bacillales</taxon>
        <taxon>Caryophanaceae</taxon>
        <taxon>Savagea</taxon>
    </lineage>
</organism>
<dbReference type="InterPro" id="IPR018294">
    <property type="entry name" value="ISPD_synthase_CS"/>
</dbReference>
<dbReference type="EC" id="2.7.7.60" evidence="7"/>
<reference evidence="8" key="1">
    <citation type="submission" date="2020-11" db="EMBL/GenBank/DDBJ databases">
        <title>Multidrug resistant novel bacterium Savagea serpentis sp. nov., isolated from the scats of a vine snake (Ahaetulla nasuta).</title>
        <authorList>
            <person name="Venkata Ramana V."/>
            <person name="Vikas Patil S."/>
            <person name="Yogita Lugani V."/>
        </authorList>
    </citation>
    <scope>NUCLEOTIDE SEQUENCE</scope>
    <source>
        <strain evidence="8">SN6</strain>
    </source>
</reference>
<evidence type="ECO:0000256" key="7">
    <source>
        <dbReference type="HAMAP-Rule" id="MF_00108"/>
    </source>
</evidence>
<sequence>MRYTVMIPAAGSGKRMRASQNKLFLQLGDRPILAHTLQRFQEDEWCESIIIAIKEEERLLMEAIAKKFNLSKITQFVVGGAERQHSVHACLEAYDGSIDGIILVHDAARPFIHQSTIHELVMKAQETGAAIAAVKVQDTTKVVASGIVQQTLPREQLWAIQTPQAFRYELLYNASKEALAEQFEATDESMVVERYGAPVHVVESTYDNIKMTTTADLSYGHYLLKERGELR</sequence>
<proteinExistence type="inferred from homology"/>
<protein>
    <recommendedName>
        <fullName evidence="7">2-C-methyl-D-erythritol 4-phosphate cytidylyltransferase</fullName>
        <ecNumber evidence="7">2.7.7.60</ecNumber>
    </recommendedName>
    <alternativeName>
        <fullName evidence="7">4-diphosphocytidyl-2C-methyl-D-erythritol synthase</fullName>
    </alternativeName>
    <alternativeName>
        <fullName evidence="7">MEP cytidylyltransferase</fullName>
        <shortName evidence="7">MCT</shortName>
    </alternativeName>
</protein>
<dbReference type="RefSeq" id="WP_194562427.1">
    <property type="nucleotide sequence ID" value="NZ_JADKPV010000002.1"/>
</dbReference>
<dbReference type="InterPro" id="IPR050088">
    <property type="entry name" value="IspD/TarI_cytidylyltransf_bact"/>
</dbReference>
<comment type="pathway">
    <text evidence="2 7">Isoprenoid biosynthesis; isopentenyl diphosphate biosynthesis via DXP pathway; isopentenyl diphosphate from 1-deoxy-D-xylulose 5-phosphate: step 2/6.</text>
</comment>
<comment type="caution">
    <text evidence="8">The sequence shown here is derived from an EMBL/GenBank/DDBJ whole genome shotgun (WGS) entry which is preliminary data.</text>
</comment>